<comment type="similarity">
    <text evidence="1">Belongs to the IL-6 superfamily.</text>
</comment>
<evidence type="ECO:0000256" key="1">
    <source>
        <dbReference type="RuleBase" id="RU363133"/>
    </source>
</evidence>
<name>A0A3B4BVV8_PYGNA</name>
<dbReference type="AlphaFoldDB" id="A0A3B4BVV8"/>
<dbReference type="Ensembl" id="ENSPNAT00000009959.2">
    <property type="protein sequence ID" value="ENSPNAP00000002716.1"/>
    <property type="gene ID" value="ENSPNAG00000009080.2"/>
</dbReference>
<reference evidence="2 3" key="1">
    <citation type="submission" date="2020-10" db="EMBL/GenBank/DDBJ databases">
        <title>Pygocentrus nattereri (red-bellied piranha) genome, fPygNat1, primary haplotype.</title>
        <authorList>
            <person name="Myers G."/>
            <person name="Meyer A."/>
            <person name="Karagic N."/>
            <person name="Pippel M."/>
            <person name="Winkler S."/>
            <person name="Tracey A."/>
            <person name="Wood J."/>
            <person name="Formenti G."/>
            <person name="Howe K."/>
            <person name="Fedrigo O."/>
            <person name="Jarvis E.D."/>
        </authorList>
    </citation>
    <scope>NUCLEOTIDE SEQUENCE [LARGE SCALE GENOMIC DNA]</scope>
</reference>
<dbReference type="InterPro" id="IPR009079">
    <property type="entry name" value="4_helix_cytokine-like_core"/>
</dbReference>
<sequence>ALCLVTVALLCGGALANPVPSSAPPGPDAALCTRHARSLLFGLRRALEERRGSGALFHGFNCTELRAELRPDSQTVAVCQPDQYVCIVLTLVSPQSECLENIRGDLQHYKLMLRDYVKTLDQKQKSQSITELTSITSLIQTLQETWVATDPFYDRMDLCKWLKGLHIRTVTINRVLGYISAGEYKK</sequence>
<keyword evidence="1" id="KW-1015">Disulfide bond</keyword>
<dbReference type="SUPFAM" id="SSF47266">
    <property type="entry name" value="4-helical cytokines"/>
    <property type="match status" value="1"/>
</dbReference>
<dbReference type="GeneTree" id="ENSGT00390000016906"/>
<protein>
    <recommendedName>
        <fullName evidence="1">Interleukin-12 subunit alpha</fullName>
        <shortName evidence="1">IL-12A</shortName>
    </recommendedName>
</protein>
<dbReference type="OMA" id="RIDLEHY"/>
<dbReference type="GO" id="GO:0006955">
    <property type="term" value="P:immune response"/>
    <property type="evidence" value="ECO:0007669"/>
    <property type="project" value="InterPro"/>
</dbReference>
<evidence type="ECO:0000313" key="2">
    <source>
        <dbReference type="Ensembl" id="ENSPNAP00000002716.1"/>
    </source>
</evidence>
<dbReference type="GO" id="GO:0005143">
    <property type="term" value="F:interleukin-12 receptor binding"/>
    <property type="evidence" value="ECO:0007669"/>
    <property type="project" value="InterPro"/>
</dbReference>
<comment type="subunit">
    <text evidence="1">Heterodimer with IL12B; disulfide-linked. The heterodimer is known as interleukin IL-12.</text>
</comment>
<dbReference type="Pfam" id="PF03039">
    <property type="entry name" value="IL12"/>
    <property type="match status" value="1"/>
</dbReference>
<dbReference type="GO" id="GO:0008083">
    <property type="term" value="F:growth factor activity"/>
    <property type="evidence" value="ECO:0007669"/>
    <property type="project" value="UniProtKB-KW"/>
</dbReference>
<dbReference type="GO" id="GO:0005615">
    <property type="term" value="C:extracellular space"/>
    <property type="evidence" value="ECO:0007669"/>
    <property type="project" value="UniProtKB-KW"/>
</dbReference>
<dbReference type="GO" id="GO:0032496">
    <property type="term" value="P:response to lipopolysaccharide"/>
    <property type="evidence" value="ECO:0007669"/>
    <property type="project" value="Ensembl"/>
</dbReference>
<gene>
    <name evidence="1 2" type="primary">IL12A</name>
</gene>
<organism evidence="2 3">
    <name type="scientific">Pygocentrus nattereri</name>
    <name type="common">Red-bellied piranha</name>
    <dbReference type="NCBI Taxonomy" id="42514"/>
    <lineage>
        <taxon>Eukaryota</taxon>
        <taxon>Metazoa</taxon>
        <taxon>Chordata</taxon>
        <taxon>Craniata</taxon>
        <taxon>Vertebrata</taxon>
        <taxon>Euteleostomi</taxon>
        <taxon>Actinopterygii</taxon>
        <taxon>Neopterygii</taxon>
        <taxon>Teleostei</taxon>
        <taxon>Ostariophysi</taxon>
        <taxon>Characiformes</taxon>
        <taxon>Characoidei</taxon>
        <taxon>Pygocentrus</taxon>
    </lineage>
</organism>
<keyword evidence="1" id="KW-0339">Growth factor</keyword>
<feature type="signal peptide" evidence="1">
    <location>
        <begin position="1"/>
        <end position="16"/>
    </location>
</feature>
<dbReference type="GO" id="GO:0043330">
    <property type="term" value="P:response to exogenous dsRNA"/>
    <property type="evidence" value="ECO:0007669"/>
    <property type="project" value="Ensembl"/>
</dbReference>
<dbReference type="GO" id="GO:0005125">
    <property type="term" value="F:cytokine activity"/>
    <property type="evidence" value="ECO:0007669"/>
    <property type="project" value="UniProtKB-KW"/>
</dbReference>
<feature type="chain" id="PRO_5017102438" description="Interleukin-12 subunit alpha" evidence="1">
    <location>
        <begin position="17"/>
        <end position="186"/>
    </location>
</feature>
<keyword evidence="1" id="KW-0964">Secreted</keyword>
<dbReference type="InterPro" id="IPR004281">
    <property type="entry name" value="IL-12_alpha"/>
</dbReference>
<comment type="subcellular location">
    <subcellularLocation>
        <location evidence="1">Secreted</location>
    </subcellularLocation>
</comment>
<evidence type="ECO:0000313" key="3">
    <source>
        <dbReference type="Proteomes" id="UP001501920"/>
    </source>
</evidence>
<keyword evidence="1" id="KW-0732">Signal</keyword>
<reference evidence="2" key="3">
    <citation type="submission" date="2025-09" db="UniProtKB">
        <authorList>
            <consortium name="Ensembl"/>
        </authorList>
    </citation>
    <scope>IDENTIFICATION</scope>
</reference>
<reference evidence="2" key="2">
    <citation type="submission" date="2025-08" db="UniProtKB">
        <authorList>
            <consortium name="Ensembl"/>
        </authorList>
    </citation>
    <scope>IDENTIFICATION</scope>
</reference>
<proteinExistence type="inferred from homology"/>
<accession>A0A3B4BVV8</accession>
<dbReference type="Gene3D" id="1.20.1250.10">
    <property type="match status" value="1"/>
</dbReference>
<keyword evidence="1" id="KW-0202">Cytokine</keyword>
<dbReference type="Proteomes" id="UP001501920">
    <property type="component" value="Chromosome 19"/>
</dbReference>
<keyword evidence="3" id="KW-1185">Reference proteome</keyword>